<dbReference type="InterPro" id="IPR039426">
    <property type="entry name" value="TonB-dep_rcpt-like"/>
</dbReference>
<dbReference type="InterPro" id="IPR008969">
    <property type="entry name" value="CarboxyPept-like_regulatory"/>
</dbReference>
<proteinExistence type="inferred from homology"/>
<dbReference type="Gene3D" id="2.170.130.10">
    <property type="entry name" value="TonB-dependent receptor, plug domain"/>
    <property type="match status" value="1"/>
</dbReference>
<feature type="transmembrane region" description="Helical" evidence="2">
    <location>
        <begin position="57"/>
        <end position="74"/>
    </location>
</feature>
<sequence length="1034" mass="113918">MKQKLRLGDSYALIHKLSAYWRNQQSETFRKHKRKLVKKLCVQTHAQAFALPGRGRAIGVLALLLLGLCTFGIAQQRQTISGKVVSAANRSAIEGATISNKQTRIHALTDRSGEYSILAGPDDILIISFLGYRTVEEKVGDRMVVEVLLETVENTLDETVVIAYGTTSRRLNTGSVGRVTAETIAKQPVGNPLLALAGRIPGLEINQTNGLPGSAVNVRIRGRNSIQQGNEPLYIIDGVPWLSTSLTQFQTRGAAGDISPFNSINPADIESIEVLKDADATAIYGSRGANGVILITTKRGTAGKTSVDVNMYTGFGKVTRTMELMNTQQYLEMRREAFRNDGVEPTPANAPDLLLWDTTRYVDWKKLMIGNTARVNDVQVALSGGSEGTQFRLAGSYRRETTVFPADDQADKRGSAQLNVTHRSADDRLQANVSVGYSHNANDLMMNDRTAAIYTPPNQLAFTESGELAWEENGSALTSPLAQLYRTSSSTTSNLLGNMNLSYRLVKDLSIKVQGGFTQTAMDAEKIQPKSTFAPTYAGSGLADFSASRSTSWILEPQLAYEASLAKASQLSVLFGTTWQATDADASLVQASNYSNEALLGSINGAATLVNSASYNAYRYQSFFGRINYNHAGRYLLNLTARRDGSSRFGSGRQYASFGAIGAAWIFSEESWLNGNGGIWSFGKLRASYGITGNDNIGNYQYLDTYGTTNPYQGIAGLYPNRLFNADYAWETNRKLEGALDLGFMSDRILFSTAWFRNRSGNQLLQDALPTQVGFANITRNLPALVQNIGWEFELNTVPIQRPGFTWSSDINFTLSRNKLLEYPGLETSNNASRYAMGKPLDNVRLWSYTGIDPETGIYTVDTELGQTLFYDMTPSFYGGWNNTLTYKGFEASVFFQFVKQEQRNAIASLIRPPGFQYNVPVIASNRWQQTGDEASVDMQRYTRGGDALTAFTRFGNSTGVYTDASFLRLKNLSIAYRVPRSLLGKYGLENLRFYSQIQNLFTFTAYRGNDPETGNSNVLPPLRMISMGLQITL</sequence>
<dbReference type="InterPro" id="IPR037066">
    <property type="entry name" value="Plug_dom_sf"/>
</dbReference>
<comment type="similarity">
    <text evidence="1">Belongs to the TonB-dependent receptor family.</text>
</comment>
<dbReference type="NCBIfam" id="TIGR04057">
    <property type="entry name" value="SusC_RagA_signa"/>
    <property type="match status" value="1"/>
</dbReference>
<dbReference type="STRING" id="332977.SAMN05421740_112134"/>
<dbReference type="SUPFAM" id="SSF49464">
    <property type="entry name" value="Carboxypeptidase regulatory domain-like"/>
    <property type="match status" value="1"/>
</dbReference>
<dbReference type="SUPFAM" id="SSF56935">
    <property type="entry name" value="Porins"/>
    <property type="match status" value="1"/>
</dbReference>
<comment type="subcellular location">
    <subcellularLocation>
        <location evidence="1">Cell outer membrane</location>
        <topology evidence="1">Multi-pass membrane protein</topology>
    </subcellularLocation>
</comment>
<organism evidence="4 5">
    <name type="scientific">Parapedobacter koreensis</name>
    <dbReference type="NCBI Taxonomy" id="332977"/>
    <lineage>
        <taxon>Bacteria</taxon>
        <taxon>Pseudomonadati</taxon>
        <taxon>Bacteroidota</taxon>
        <taxon>Sphingobacteriia</taxon>
        <taxon>Sphingobacteriales</taxon>
        <taxon>Sphingobacteriaceae</taxon>
        <taxon>Parapedobacter</taxon>
    </lineage>
</organism>
<keyword evidence="1" id="KW-1134">Transmembrane beta strand</keyword>
<dbReference type="Pfam" id="PF07715">
    <property type="entry name" value="Plug"/>
    <property type="match status" value="1"/>
</dbReference>
<name>A0A1H7TW61_9SPHI</name>
<evidence type="ECO:0000256" key="1">
    <source>
        <dbReference type="PROSITE-ProRule" id="PRU01360"/>
    </source>
</evidence>
<dbReference type="RefSeq" id="WP_090608973.1">
    <property type="nucleotide sequence ID" value="NZ_FNZR01000012.1"/>
</dbReference>
<dbReference type="AlphaFoldDB" id="A0A1H7TW61"/>
<keyword evidence="1 2" id="KW-0812">Transmembrane</keyword>
<dbReference type="InterPro" id="IPR023997">
    <property type="entry name" value="TonB-dep_OMP_SusC/RagA_CS"/>
</dbReference>
<dbReference type="InterPro" id="IPR012910">
    <property type="entry name" value="Plug_dom"/>
</dbReference>
<dbReference type="PROSITE" id="PS52016">
    <property type="entry name" value="TONB_DEPENDENT_REC_3"/>
    <property type="match status" value="1"/>
</dbReference>
<accession>A0A1H7TW61</accession>
<evidence type="ECO:0000313" key="5">
    <source>
        <dbReference type="Proteomes" id="UP000198916"/>
    </source>
</evidence>
<protein>
    <submittedName>
        <fullName evidence="4">TonB-linked outer membrane protein, SusC/RagA family</fullName>
    </submittedName>
</protein>
<dbReference type="Pfam" id="PF13715">
    <property type="entry name" value="CarbopepD_reg_2"/>
    <property type="match status" value="1"/>
</dbReference>
<dbReference type="Proteomes" id="UP000198916">
    <property type="component" value="Unassembled WGS sequence"/>
</dbReference>
<keyword evidence="1" id="KW-0813">Transport</keyword>
<keyword evidence="2" id="KW-1133">Transmembrane helix</keyword>
<dbReference type="InterPro" id="IPR023996">
    <property type="entry name" value="TonB-dep_OMP_SusC/RagA"/>
</dbReference>
<evidence type="ECO:0000259" key="3">
    <source>
        <dbReference type="Pfam" id="PF07715"/>
    </source>
</evidence>
<gene>
    <name evidence="4" type="ORF">SAMN05421740_112134</name>
</gene>
<keyword evidence="1 2" id="KW-0472">Membrane</keyword>
<dbReference type="GO" id="GO:0009279">
    <property type="term" value="C:cell outer membrane"/>
    <property type="evidence" value="ECO:0007669"/>
    <property type="project" value="UniProtKB-SubCell"/>
</dbReference>
<keyword evidence="5" id="KW-1185">Reference proteome</keyword>
<feature type="domain" description="TonB-dependent receptor plug" evidence="3">
    <location>
        <begin position="172"/>
        <end position="292"/>
    </location>
</feature>
<dbReference type="OrthoDB" id="9768177at2"/>
<evidence type="ECO:0000256" key="2">
    <source>
        <dbReference type="SAM" id="Phobius"/>
    </source>
</evidence>
<dbReference type="EMBL" id="FNZR01000012">
    <property type="protein sequence ID" value="SEL89122.1"/>
    <property type="molecule type" value="Genomic_DNA"/>
</dbReference>
<reference evidence="5" key="1">
    <citation type="submission" date="2016-10" db="EMBL/GenBank/DDBJ databases">
        <authorList>
            <person name="Varghese N."/>
            <person name="Submissions S."/>
        </authorList>
    </citation>
    <scope>NUCLEOTIDE SEQUENCE [LARGE SCALE GENOMIC DNA]</scope>
    <source>
        <strain evidence="5">Jip14</strain>
    </source>
</reference>
<keyword evidence="1" id="KW-0998">Cell outer membrane</keyword>
<dbReference type="NCBIfam" id="TIGR04056">
    <property type="entry name" value="OMP_RagA_SusC"/>
    <property type="match status" value="1"/>
</dbReference>
<evidence type="ECO:0000313" key="4">
    <source>
        <dbReference type="EMBL" id="SEL89122.1"/>
    </source>
</evidence>